<evidence type="ECO:0000313" key="2">
    <source>
        <dbReference type="EMBL" id="KAK9106775.1"/>
    </source>
</evidence>
<comment type="caution">
    <text evidence="2">The sequence shown here is derived from an EMBL/GenBank/DDBJ whole genome shotgun (WGS) entry which is preliminary data.</text>
</comment>
<proteinExistence type="predicted"/>
<keyword evidence="1" id="KW-0812">Transmembrane</keyword>
<organism evidence="2 3">
    <name type="scientific">Stephania yunnanensis</name>
    <dbReference type="NCBI Taxonomy" id="152371"/>
    <lineage>
        <taxon>Eukaryota</taxon>
        <taxon>Viridiplantae</taxon>
        <taxon>Streptophyta</taxon>
        <taxon>Embryophyta</taxon>
        <taxon>Tracheophyta</taxon>
        <taxon>Spermatophyta</taxon>
        <taxon>Magnoliopsida</taxon>
        <taxon>Ranunculales</taxon>
        <taxon>Menispermaceae</taxon>
        <taxon>Menispermoideae</taxon>
        <taxon>Cissampelideae</taxon>
        <taxon>Stephania</taxon>
    </lineage>
</organism>
<protein>
    <submittedName>
        <fullName evidence="2">Uncharacterized protein</fullName>
    </submittedName>
</protein>
<dbReference type="Proteomes" id="UP001420932">
    <property type="component" value="Unassembled WGS sequence"/>
</dbReference>
<keyword evidence="3" id="KW-1185">Reference proteome</keyword>
<feature type="transmembrane region" description="Helical" evidence="1">
    <location>
        <begin position="45"/>
        <end position="65"/>
    </location>
</feature>
<keyword evidence="1" id="KW-0472">Membrane</keyword>
<evidence type="ECO:0000313" key="3">
    <source>
        <dbReference type="Proteomes" id="UP001420932"/>
    </source>
</evidence>
<reference evidence="2 3" key="1">
    <citation type="submission" date="2024-01" db="EMBL/GenBank/DDBJ databases">
        <title>Genome assemblies of Stephania.</title>
        <authorList>
            <person name="Yang L."/>
        </authorList>
    </citation>
    <scope>NUCLEOTIDE SEQUENCE [LARGE SCALE GENOMIC DNA]</scope>
    <source>
        <strain evidence="2">YNDBR</strain>
        <tissue evidence="2">Leaf</tissue>
    </source>
</reference>
<gene>
    <name evidence="2" type="ORF">Syun_022786</name>
</gene>
<keyword evidence="1" id="KW-1133">Transmembrane helix</keyword>
<evidence type="ECO:0000256" key="1">
    <source>
        <dbReference type="SAM" id="Phobius"/>
    </source>
</evidence>
<feature type="transmembrane region" description="Helical" evidence="1">
    <location>
        <begin position="86"/>
        <end position="112"/>
    </location>
</feature>
<name>A0AAP0FA50_9MAGN</name>
<sequence length="214" mass="23790">MESRPKNKIRSPHSHSLVSLARTGLSLARSHWSLARSGRSGRSLALVARFVSLALLWSLSLAFAARSRTLVSRCERFCLISRANEVQLLLGAIGVKSTLIIMEVIPFLVLVIKPPSSPAGRFTQILSDGIGGSTLGPLKVCLQVYEYLHGVMSAFDPELLFELRKILGMVVLVDRFESDNFHQARERTAGRESRVQNHQFLSRDLNIGEQIQLL</sequence>
<accession>A0AAP0FA50</accession>
<dbReference type="AlphaFoldDB" id="A0AAP0FA50"/>
<dbReference type="EMBL" id="JBBNAF010000010">
    <property type="protein sequence ID" value="KAK9106775.1"/>
    <property type="molecule type" value="Genomic_DNA"/>
</dbReference>